<name>A0A8H6L947_9LECA</name>
<dbReference type="RefSeq" id="XP_037169402.1">
    <property type="nucleotide sequence ID" value="XM_037303680.1"/>
</dbReference>
<protein>
    <submittedName>
        <fullName evidence="1">Uncharacterized protein</fullName>
    </submittedName>
</protein>
<dbReference type="EMBL" id="JACCJC010000004">
    <property type="protein sequence ID" value="KAF6240133.1"/>
    <property type="molecule type" value="Genomic_DNA"/>
</dbReference>
<evidence type="ECO:0000313" key="1">
    <source>
        <dbReference type="EMBL" id="KAF6240133.1"/>
    </source>
</evidence>
<organism evidence="1 2">
    <name type="scientific">Letharia columbiana</name>
    <dbReference type="NCBI Taxonomy" id="112416"/>
    <lineage>
        <taxon>Eukaryota</taxon>
        <taxon>Fungi</taxon>
        <taxon>Dikarya</taxon>
        <taxon>Ascomycota</taxon>
        <taxon>Pezizomycotina</taxon>
        <taxon>Lecanoromycetes</taxon>
        <taxon>OSLEUM clade</taxon>
        <taxon>Lecanoromycetidae</taxon>
        <taxon>Lecanorales</taxon>
        <taxon>Lecanorineae</taxon>
        <taxon>Parmeliaceae</taxon>
        <taxon>Letharia</taxon>
    </lineage>
</organism>
<dbReference type="Proteomes" id="UP000578531">
    <property type="component" value="Unassembled WGS sequence"/>
</dbReference>
<reference evidence="1 2" key="1">
    <citation type="journal article" date="2020" name="Genomics">
        <title>Complete, high-quality genomes from long-read metagenomic sequencing of two wolf lichen thalli reveals enigmatic genome architecture.</title>
        <authorList>
            <person name="McKenzie S.K."/>
            <person name="Walston R.F."/>
            <person name="Allen J.L."/>
        </authorList>
    </citation>
    <scope>NUCLEOTIDE SEQUENCE [LARGE SCALE GENOMIC DNA]</scope>
    <source>
        <strain evidence="1">WasteWater2</strain>
    </source>
</reference>
<accession>A0A8H6L947</accession>
<comment type="caution">
    <text evidence="1">The sequence shown here is derived from an EMBL/GenBank/DDBJ whole genome shotgun (WGS) entry which is preliminary data.</text>
</comment>
<dbReference type="AlphaFoldDB" id="A0A8H6L947"/>
<keyword evidence="2" id="KW-1185">Reference proteome</keyword>
<gene>
    <name evidence="1" type="ORF">HO173_001743</name>
</gene>
<sequence length="399" mass="44929">MRATNEDHLGDALVAVTLAQTAVEFCIDDDFDTWYYKLQYCKARNLAHELSLNQDRTNDVLAMLDQLLVNPPDQMAMHLGRSAKAHALKVLYKWTGDKSFVEEFTNSFFGINTCQTEMAKTYVAQSCGESYSALFDRGSSDVKLAIAQGFFRVALQHFHNVHAPGTHPYESLLHGLYRSAAIRMFLITHGLPHIEAAKNSFRSALQLMGPASILRTKTIIGFVSSVQLSAMIQPQTNLRNARDLVVALGALKAEMKRSDTRTLHRRKFSYLLQKIYKASVAFGLQSQEAESATTAENGYSQELALEFLADPDKLAVNMNGIMDSVWEWKTFSNENYASYKSLALRIEHVVMDPPPKSKSWKPSNKLYLSRCRSTTQDLLFSLRKRSRTRGNPCVHKNTG</sequence>
<dbReference type="GeneID" id="59283417"/>
<evidence type="ECO:0000313" key="2">
    <source>
        <dbReference type="Proteomes" id="UP000578531"/>
    </source>
</evidence>
<proteinExistence type="predicted"/>